<dbReference type="GO" id="GO:0005353">
    <property type="term" value="F:fructose transmembrane transporter activity"/>
    <property type="evidence" value="ECO:0007669"/>
    <property type="project" value="UniProtKB-ARBA"/>
</dbReference>
<dbReference type="InterPro" id="IPR020846">
    <property type="entry name" value="MFS_dom"/>
</dbReference>
<evidence type="ECO:0000256" key="12">
    <source>
        <dbReference type="ARBA" id="ARBA00029961"/>
    </source>
</evidence>
<dbReference type="InterPro" id="IPR045263">
    <property type="entry name" value="GLUT"/>
</dbReference>
<feature type="transmembrane region" description="Helical" evidence="14">
    <location>
        <begin position="164"/>
        <end position="183"/>
    </location>
</feature>
<evidence type="ECO:0000256" key="7">
    <source>
        <dbReference type="ARBA" id="ARBA00022475"/>
    </source>
</evidence>
<evidence type="ECO:0000256" key="13">
    <source>
        <dbReference type="ARBA" id="ARBA00031099"/>
    </source>
</evidence>
<evidence type="ECO:0000256" key="5">
    <source>
        <dbReference type="ARBA" id="ARBA00015973"/>
    </source>
</evidence>
<evidence type="ECO:0000256" key="4">
    <source>
        <dbReference type="ARBA" id="ARBA00007004"/>
    </source>
</evidence>
<feature type="transmembrane region" description="Helical" evidence="14">
    <location>
        <begin position="20"/>
        <end position="37"/>
    </location>
</feature>
<dbReference type="Proteomes" id="UP000694545">
    <property type="component" value="Unplaced"/>
</dbReference>
<feature type="transmembrane region" description="Helical" evidence="14">
    <location>
        <begin position="384"/>
        <end position="410"/>
    </location>
</feature>
<evidence type="ECO:0000256" key="9">
    <source>
        <dbReference type="ARBA" id="ARBA00022692"/>
    </source>
</evidence>
<organism evidence="16 17">
    <name type="scientific">Varanus komodoensis</name>
    <name type="common">Komodo dragon</name>
    <dbReference type="NCBI Taxonomy" id="61221"/>
    <lineage>
        <taxon>Eukaryota</taxon>
        <taxon>Metazoa</taxon>
        <taxon>Chordata</taxon>
        <taxon>Craniata</taxon>
        <taxon>Vertebrata</taxon>
        <taxon>Euteleostomi</taxon>
        <taxon>Lepidosauria</taxon>
        <taxon>Squamata</taxon>
        <taxon>Bifurcata</taxon>
        <taxon>Unidentata</taxon>
        <taxon>Episquamata</taxon>
        <taxon>Toxicofera</taxon>
        <taxon>Anguimorpha</taxon>
        <taxon>Paleoanguimorpha</taxon>
        <taxon>Varanoidea</taxon>
        <taxon>Varanidae</taxon>
        <taxon>Varanus</taxon>
    </lineage>
</organism>
<feature type="transmembrane region" description="Helical" evidence="14">
    <location>
        <begin position="72"/>
        <end position="91"/>
    </location>
</feature>
<evidence type="ECO:0000256" key="14">
    <source>
        <dbReference type="SAM" id="Phobius"/>
    </source>
</evidence>
<dbReference type="FunFam" id="1.20.1250.20:FF:001511">
    <property type="entry name" value="Solute carrier family 2, facilitated glucose transporter member 5"/>
    <property type="match status" value="1"/>
</dbReference>
<dbReference type="PROSITE" id="PS50850">
    <property type="entry name" value="MFS"/>
    <property type="match status" value="1"/>
</dbReference>
<dbReference type="GO" id="GO:0055056">
    <property type="term" value="F:D-glucose transmembrane transporter activity"/>
    <property type="evidence" value="ECO:0007669"/>
    <property type="project" value="TreeGrafter"/>
</dbReference>
<dbReference type="Pfam" id="PF00083">
    <property type="entry name" value="Sugar_tr"/>
    <property type="match status" value="1"/>
</dbReference>
<keyword evidence="7" id="KW-1003">Cell membrane</keyword>
<dbReference type="InterPro" id="IPR005828">
    <property type="entry name" value="MFS_sugar_transport-like"/>
</dbReference>
<evidence type="ECO:0000313" key="17">
    <source>
        <dbReference type="Proteomes" id="UP000694545"/>
    </source>
</evidence>
<name>A0A8D2IT11_VARKO</name>
<dbReference type="SUPFAM" id="SSF103473">
    <property type="entry name" value="MFS general substrate transporter"/>
    <property type="match status" value="1"/>
</dbReference>
<sequence>NKLPRELDLRGPTELPTWTLFFAVCAAGIGGTFQYGYNVSIISAPTEHIHKFLNETWQSRYQAELSPSMLTLLWSTIASVFSLGGLLGAHIGGSLAISLGRKAALLMNNFVALLAAVLMGTSFSTGLYELLIIGRFLIGVNTGKGQTQPCPLYIGEAAPKRLRGAMAMGSSIFLTVGILAGQVAAECELLGRPTYWHFLLSSCCIPAFAQLFTLPWFPESPRFLLLDRGDELKCIKGKPSCLPAVQNRSSGWEEEAMELEDIQKEHFALHGEKARKLWELFRDRSIRWQLITIILMTMGHRLCENGSIYFYAGYVFEETGIPQDKIPYVTLGTGACECLTALTCGLLIESMGRRVLILGGYSLMALCGGQTPCVALSFQQYSWVPYLSMACIFAFILSFGLGPGGVTNILTAELFTQPSRPAAYMIAGSMSWLSFFTIGMLFPFIVYCFIVFMLECCLIATFLFFIIPETKNKTFLEIKREFHQLNFLKAKEQDGELCERNHLSNEL</sequence>
<dbReference type="GO" id="GO:1990539">
    <property type="term" value="P:fructose import across plasma membrane"/>
    <property type="evidence" value="ECO:0007669"/>
    <property type="project" value="UniProtKB-ARBA"/>
</dbReference>
<dbReference type="PANTHER" id="PTHR23503:SF1">
    <property type="entry name" value="MAJOR FACILITATOR SUPERFAMILY (MFS) PROFILE DOMAIN-CONTAINING PROTEIN"/>
    <property type="match status" value="1"/>
</dbReference>
<protein>
    <recommendedName>
        <fullName evidence="5">Solute carrier family 2, facilitated glucose transporter member 5</fullName>
    </recommendedName>
    <alternativeName>
        <fullName evidence="13">Fructose transporter</fullName>
    </alternativeName>
    <alternativeName>
        <fullName evidence="12">Glucose transporter type 5, small intestine</fullName>
    </alternativeName>
</protein>
<dbReference type="GO" id="GO:0070837">
    <property type="term" value="P:dehydroascorbic acid transport"/>
    <property type="evidence" value="ECO:0007669"/>
    <property type="project" value="TreeGrafter"/>
</dbReference>
<keyword evidence="9 14" id="KW-0812">Transmembrane</keyword>
<feature type="transmembrane region" description="Helical" evidence="14">
    <location>
        <begin position="195"/>
        <end position="217"/>
    </location>
</feature>
<dbReference type="PRINTS" id="PR00171">
    <property type="entry name" value="SUGRTRNSPORT"/>
</dbReference>
<evidence type="ECO:0000256" key="3">
    <source>
        <dbReference type="ARBA" id="ARBA00004651"/>
    </source>
</evidence>
<comment type="subcellular location">
    <subcellularLocation>
        <location evidence="2">Cell membrane</location>
        <location evidence="2">Sarcolemma</location>
    </subcellularLocation>
    <subcellularLocation>
        <location evidence="3">Cell membrane</location>
        <topology evidence="3">Multi-pass membrane protein</topology>
    </subcellularLocation>
</comment>
<accession>A0A8D2IT11</accession>
<feature type="transmembrane region" description="Helical" evidence="14">
    <location>
        <begin position="444"/>
        <end position="467"/>
    </location>
</feature>
<comment type="similarity">
    <text evidence="4">Belongs to the major facilitator superfamily. Sugar transporter (TC 2.A.1.1) family. Glucose transporter subfamily.</text>
</comment>
<evidence type="ECO:0000256" key="2">
    <source>
        <dbReference type="ARBA" id="ARBA00004135"/>
    </source>
</evidence>
<evidence type="ECO:0000313" key="16">
    <source>
        <dbReference type="Ensembl" id="ENSVKKP00000004266.1"/>
    </source>
</evidence>
<keyword evidence="11 14" id="KW-0472">Membrane</keyword>
<evidence type="ECO:0000256" key="1">
    <source>
        <dbReference type="ARBA" id="ARBA00000590"/>
    </source>
</evidence>
<keyword evidence="10 14" id="KW-1133">Transmembrane helix</keyword>
<evidence type="ECO:0000256" key="11">
    <source>
        <dbReference type="ARBA" id="ARBA00023136"/>
    </source>
</evidence>
<dbReference type="GO" id="GO:0046323">
    <property type="term" value="P:D-glucose import"/>
    <property type="evidence" value="ECO:0007669"/>
    <property type="project" value="TreeGrafter"/>
</dbReference>
<dbReference type="InterPro" id="IPR003663">
    <property type="entry name" value="Sugar/inositol_transpt"/>
</dbReference>
<proteinExistence type="inferred from homology"/>
<dbReference type="Ensembl" id="ENSVKKT00000004384.1">
    <property type="protein sequence ID" value="ENSVKKP00000004266.1"/>
    <property type="gene ID" value="ENSVKKG00000003190.1"/>
</dbReference>
<keyword evidence="6" id="KW-0813">Transport</keyword>
<evidence type="ECO:0000256" key="10">
    <source>
        <dbReference type="ARBA" id="ARBA00022989"/>
    </source>
</evidence>
<dbReference type="InterPro" id="IPR036259">
    <property type="entry name" value="MFS_trans_sf"/>
</dbReference>
<keyword evidence="8" id="KW-0762">Sugar transport</keyword>
<dbReference type="Gene3D" id="1.20.1250.20">
    <property type="entry name" value="MFS general substrate transporter like domains"/>
    <property type="match status" value="1"/>
</dbReference>
<dbReference type="OMA" id="EWCEIRA"/>
<evidence type="ECO:0000256" key="8">
    <source>
        <dbReference type="ARBA" id="ARBA00022597"/>
    </source>
</evidence>
<dbReference type="AlphaFoldDB" id="A0A8D2IT11"/>
<reference evidence="16" key="1">
    <citation type="submission" date="2025-08" db="UniProtKB">
        <authorList>
            <consortium name="Ensembl"/>
        </authorList>
    </citation>
    <scope>IDENTIFICATION</scope>
</reference>
<keyword evidence="17" id="KW-1185">Reference proteome</keyword>
<evidence type="ECO:0000259" key="15">
    <source>
        <dbReference type="PROSITE" id="PS50850"/>
    </source>
</evidence>
<feature type="transmembrane region" description="Helical" evidence="14">
    <location>
        <begin position="355"/>
        <end position="378"/>
    </location>
</feature>
<dbReference type="PANTHER" id="PTHR23503">
    <property type="entry name" value="SOLUTE CARRIER FAMILY 2"/>
    <property type="match status" value="1"/>
</dbReference>
<dbReference type="GO" id="GO:0042383">
    <property type="term" value="C:sarcolemma"/>
    <property type="evidence" value="ECO:0007669"/>
    <property type="project" value="UniProtKB-SubCell"/>
</dbReference>
<reference evidence="16" key="2">
    <citation type="submission" date="2025-09" db="UniProtKB">
        <authorList>
            <consortium name="Ensembl"/>
        </authorList>
    </citation>
    <scope>IDENTIFICATION</scope>
</reference>
<comment type="catalytic activity">
    <reaction evidence="1">
        <text>D-fructose(out) = D-fructose(in)</text>
        <dbReference type="Rhea" id="RHEA:60372"/>
        <dbReference type="ChEBI" id="CHEBI:37721"/>
    </reaction>
</comment>
<feature type="transmembrane region" description="Helical" evidence="14">
    <location>
        <begin position="422"/>
        <end position="438"/>
    </location>
</feature>
<evidence type="ECO:0000256" key="6">
    <source>
        <dbReference type="ARBA" id="ARBA00022448"/>
    </source>
</evidence>
<feature type="domain" description="Major facilitator superfamily (MFS) profile" evidence="15">
    <location>
        <begin position="24"/>
        <end position="471"/>
    </location>
</feature>